<keyword evidence="2" id="KW-1185">Reference proteome</keyword>
<reference evidence="2" key="1">
    <citation type="submission" date="2017-06" db="EMBL/GenBank/DDBJ databases">
        <authorList>
            <person name="Varghese N."/>
            <person name="Submissions S."/>
        </authorList>
    </citation>
    <scope>NUCLEOTIDE SEQUENCE [LARGE SCALE GENOMIC DNA]</scope>
    <source>
        <strain evidence="2">DSM 27993</strain>
    </source>
</reference>
<dbReference type="InterPro" id="IPR011044">
    <property type="entry name" value="Quino_amine_DH_bsu"/>
</dbReference>
<dbReference type="Gene3D" id="2.130.10.10">
    <property type="entry name" value="YVTN repeat-like/Quinoprotein amine dehydrogenase"/>
    <property type="match status" value="1"/>
</dbReference>
<proteinExistence type="predicted"/>
<gene>
    <name evidence="1" type="ORF">SAMN04488111_2115</name>
</gene>
<dbReference type="Pfam" id="PF05096">
    <property type="entry name" value="Glu_cyclase_2"/>
    <property type="match status" value="1"/>
</dbReference>
<accession>A0A238XUS5</accession>
<dbReference type="PANTHER" id="PTHR31270:SF1">
    <property type="entry name" value="GLUTAMINYL-PEPTIDE CYCLOTRANSFERASE"/>
    <property type="match status" value="1"/>
</dbReference>
<sequence length="344" mass="39528">MLNKSFLGLILLISLISCKSEYKFILNTPSKIQSNQELSVSISEKNNLPIDSVQFSIDAVKISSIQNTASIKINDYKLGKHTLTAIIFYQNKTKKVTKPVYFMADTAPELYTYKIINTYPHDKEAYTQGLEFHNGYLYEGTGRKGTSFIRKVELNSGKVLQQKDLDAQYFGEGITIFNNKIYQLTWQSGIGIVYNLETFEKEKEFKYTKSLEGWGLTNDGEKIIKSDGTERIWFLNPETLIEESYIEAYTNKQKVEKLNELEYINGKIYANIWQKNSILIVNPLTGKVEGVADLISLKAKIQQEQNLTEDDDVLNGIAFDKENNRIFVTGKHWNKLYEIELIKK</sequence>
<dbReference type="InterPro" id="IPR015943">
    <property type="entry name" value="WD40/YVTN_repeat-like_dom_sf"/>
</dbReference>
<dbReference type="EMBL" id="FZNX01000003">
    <property type="protein sequence ID" value="SNR62298.1"/>
    <property type="molecule type" value="Genomic_DNA"/>
</dbReference>
<keyword evidence="1" id="KW-0808">Transferase</keyword>
<dbReference type="PANTHER" id="PTHR31270">
    <property type="entry name" value="GLUTAMINYL-PEPTIDE CYCLOTRANSFERASE"/>
    <property type="match status" value="1"/>
</dbReference>
<dbReference type="SUPFAM" id="SSF50969">
    <property type="entry name" value="YVTN repeat-like/Quinoprotein amine dehydrogenase"/>
    <property type="match status" value="1"/>
</dbReference>
<dbReference type="OrthoDB" id="9783700at2"/>
<protein>
    <submittedName>
        <fullName evidence="1">Glutamine cyclotransferase</fullName>
    </submittedName>
</protein>
<dbReference type="RefSeq" id="WP_089378400.1">
    <property type="nucleotide sequence ID" value="NZ_FZNX01000003.1"/>
</dbReference>
<dbReference type="AlphaFoldDB" id="A0A238XUS5"/>
<dbReference type="InterPro" id="IPR007788">
    <property type="entry name" value="QCT"/>
</dbReference>
<name>A0A238XUS5_9FLAO</name>
<dbReference type="Proteomes" id="UP000198412">
    <property type="component" value="Unassembled WGS sequence"/>
</dbReference>
<evidence type="ECO:0000313" key="2">
    <source>
        <dbReference type="Proteomes" id="UP000198412"/>
    </source>
</evidence>
<organism evidence="1 2">
    <name type="scientific">Lutibacter flavus</name>
    <dbReference type="NCBI Taxonomy" id="691689"/>
    <lineage>
        <taxon>Bacteria</taxon>
        <taxon>Pseudomonadati</taxon>
        <taxon>Bacteroidota</taxon>
        <taxon>Flavobacteriia</taxon>
        <taxon>Flavobacteriales</taxon>
        <taxon>Flavobacteriaceae</taxon>
        <taxon>Lutibacter</taxon>
    </lineage>
</organism>
<dbReference type="GO" id="GO:0016603">
    <property type="term" value="F:glutaminyl-peptide cyclotransferase activity"/>
    <property type="evidence" value="ECO:0007669"/>
    <property type="project" value="InterPro"/>
</dbReference>
<dbReference type="PROSITE" id="PS51257">
    <property type="entry name" value="PROKAR_LIPOPROTEIN"/>
    <property type="match status" value="1"/>
</dbReference>
<evidence type="ECO:0000313" key="1">
    <source>
        <dbReference type="EMBL" id="SNR62298.1"/>
    </source>
</evidence>